<dbReference type="InterPro" id="IPR041301">
    <property type="entry name" value="PBECR3"/>
</dbReference>
<evidence type="ECO:0000313" key="4">
    <source>
        <dbReference type="EMBL" id="QIB38120.1"/>
    </source>
</evidence>
<evidence type="ECO:0000259" key="2">
    <source>
        <dbReference type="Pfam" id="PF18812"/>
    </source>
</evidence>
<evidence type="ECO:0000256" key="1">
    <source>
        <dbReference type="SAM" id="MobiDB-lite"/>
    </source>
</evidence>
<feature type="region of interest" description="Disordered" evidence="1">
    <location>
        <begin position="1767"/>
        <end position="1792"/>
    </location>
</feature>
<evidence type="ECO:0000259" key="3">
    <source>
        <dbReference type="Pfam" id="PF18834"/>
    </source>
</evidence>
<dbReference type="EMBL" id="CP048632">
    <property type="protein sequence ID" value="QIB38120.1"/>
    <property type="molecule type" value="Genomic_DNA"/>
</dbReference>
<dbReference type="RefSeq" id="WP_164056298.1">
    <property type="nucleotide sequence ID" value="NZ_CP048632.1"/>
</dbReference>
<dbReference type="Pfam" id="PF18834">
    <property type="entry name" value="LPD22"/>
    <property type="match status" value="1"/>
</dbReference>
<evidence type="ECO:0008006" key="6">
    <source>
        <dbReference type="Google" id="ProtNLM"/>
    </source>
</evidence>
<feature type="domain" description="Large polyvalent protein associated" evidence="3">
    <location>
        <begin position="30"/>
        <end position="114"/>
    </location>
</feature>
<dbReference type="Proteomes" id="UP000464865">
    <property type="component" value="Chromosome M15-11"/>
</dbReference>
<reference evidence="4 5" key="1">
    <citation type="submission" date="2020-02" db="EMBL/GenBank/DDBJ databases">
        <title>Plant-Promoting Endophytic Bacterium Rhizobium oryzihabitans sp. nov., Isolated from the Root of Rice.</title>
        <authorList>
            <person name="zhao J."/>
            <person name="Zhang G."/>
        </authorList>
    </citation>
    <scope>NUCLEOTIDE SEQUENCE [LARGE SCALE GENOMIC DNA]</scope>
    <source>
        <strain evidence="4 5">M15</strain>
    </source>
</reference>
<accession>A0A7L5BGU7</accession>
<keyword evidence="5" id="KW-1185">Reference proteome</keyword>
<evidence type="ECO:0000313" key="5">
    <source>
        <dbReference type="Proteomes" id="UP000464865"/>
    </source>
</evidence>
<gene>
    <name evidence="4" type="ORF">G3A56_09065</name>
</gene>
<organism evidence="4 5">
    <name type="scientific">Rhizobium oryzihabitans</name>
    <dbReference type="NCBI Taxonomy" id="2267833"/>
    <lineage>
        <taxon>Bacteria</taxon>
        <taxon>Pseudomonadati</taxon>
        <taxon>Pseudomonadota</taxon>
        <taxon>Alphaproteobacteria</taxon>
        <taxon>Hyphomicrobiales</taxon>
        <taxon>Rhizobiaceae</taxon>
        <taxon>Rhizobium/Agrobacterium group</taxon>
        <taxon>Rhizobium</taxon>
    </lineage>
</organism>
<sequence length="1792" mass="196981">MPTLEEYDAWKTKQEAASVGATDFILNNARKVDPDAFASDVKLGKAFGLSADLANAGRDMLQTRMDSLRNTSILKGSPRTAQWLKDADNARASWDDVENMSWFEGAARGARNTLARSVYRLDQMRNQYMLNQTAGRAQDREMSFGEILDSERETIQTPAGNVRPWINLSDIVSASARYIDARYADLIGTDDEGAAREYAGALAANVAALKSTPKSGLATQAETSMFKDEASSSLGAVVQNVGSAFLENPLGVLSWAMETMGEFAPQVGLGIAVTSATKNPTLGRAVGMSASYATERYTAPSDFLAEKGVDLGKAEGIEKLLSDPSLLKEANDRGVIRGAVISAFDALSFGLAGKALSRNPIAEALAQSAQQAVNGSLGEYAARKAAGQEIDWNEIIAEGLAEIASTPFDMGMAGRKFVKDRSSSRGAEEAKGLIDELGDKASVSKLRQRLDGSFMDFVGKATEGTPIQDVFVPAEKMQELFQSYRYDPSEFLGELPGVDVADWDTALATGGDIRIPTATYAAKLAGSDFDVFLRENMRFSPDAMTFAEAQEFNARASEIQMEAFEESEAARIADESERSLDVQELDEMIGRLRAAGRSTDVARFEAMPLIAMRRTMAARSGMTQEEFAQRNPLPLVRGAVPEGLQPKNVDQLTRQLAEMRSYIPKTVNNGPSLLEAISEYGGINDVGGELKSRDAAVIKRGKGKKTLRLARGGIVDGVKDMFGGADGKKHGIDDVAQAMLDAGYLQDNPVAIEYRAALENGTEVPDIGKALLEAIDEELRGNVQYAGEAQIDERAATMERNVAYLNELGVTLDDADDVIRAALEKAEAENGRTFGQATLRQKLAKLRQSLTDLVSFSQTAPRGESQVVEIAQVSDAIADIVEQQTGLDIHGYRHTIDSSAIRHILKNHGDAGKETARGMVPITEEDLVGIPDMIASADKIVTGAKGRRGEELVGYLKKLDDGTTLYIEEARRGRKALAAVSMRKYPATSDYSSIAKTISPNVRNDGGNEVTITDVPANSKTLFQSGARKEKLIWATDGKSASLVLTKKEVEYFDSIKGNDGEWQELMERAPSLVYDGKSMSIAQADMEGLSSFVSDERDGYGSLGIPPRIRQYFQQGDGQRRGSIQLPLAGASESSVIISLFESADLSTTIHESAHYFLFTLEDLRTMGPDIQEMHDAVRTWWGDNAEAVATDATLATGLKVSAQNVSDVIQHGTSGDAAIDRAVEVGMHEQFARGFEAYVMEGKAPSIELRSAFERFAQWLMRLYKTLRGLNVSISPEIRTVFDRMLATDEEIQAARSDLSDDMLFAAADAAGLSPNDYRQLVKLHDQSVDAANEKLRQEIMAPIKRETERWFKEEKGKVRDEVAEQINRTPVYRAWEWLGNRRWLGGETPDGLPDMRLDRQMLVDRYGEGVLKTLPRGRFTLYANEGGMDPDEVAGWFGFESGDALVHSLEKAQLRREAIDAETDRVMRERHGDVMRDGQIEERALDAFHNDKRAQFLAAELKVLKARAGDTSPNTTVAQAREAARLTVSRMQVRDAINSNRFLTAERKAANEAIKLARLVERENLWSRQRRRDVQSAVRNGSLRAANSATERANASTDRYNDAVSLLVEQKRRQLMNHMLYAESVKAAEEVEKAERFVSKLGKRSTRQNLAGDYLEAIDELLERYDFRKLSVNAEQRRGSLLAYVDRMKAEGRENELSIPDSVVQDARRRPYKQLSVEELRGIVDTLKNIEHTARLKQRLKDAKRERELDAVVSDIVAEFDENVKGSAPSRAKSGRGGQRKASEAISIS</sequence>
<dbReference type="KEGG" id="roy:G3A56_09065"/>
<name>A0A7L5BGU7_9HYPH</name>
<feature type="domain" description="Phage-Barnase-EndoU-ColicinE5/D-RelE like nuclease 3" evidence="2">
    <location>
        <begin position="872"/>
        <end position="988"/>
    </location>
</feature>
<dbReference type="Pfam" id="PF18812">
    <property type="entry name" value="PBECR3"/>
    <property type="match status" value="1"/>
</dbReference>
<protein>
    <recommendedName>
        <fullName evidence="6">Large polyvalent protein associated domain-containing protein</fullName>
    </recommendedName>
</protein>
<dbReference type="InterPro" id="IPR040738">
    <property type="entry name" value="LPD22"/>
</dbReference>
<proteinExistence type="predicted"/>